<dbReference type="EMBL" id="QJJK01000001">
    <property type="protein sequence ID" value="PXW64513.1"/>
    <property type="molecule type" value="Genomic_DNA"/>
</dbReference>
<dbReference type="SUPFAM" id="SSF161098">
    <property type="entry name" value="MetI-like"/>
    <property type="match status" value="1"/>
</dbReference>
<dbReference type="PANTHER" id="PTHR30614">
    <property type="entry name" value="MEMBRANE COMPONENT OF AMINO ACID ABC TRANSPORTER"/>
    <property type="match status" value="1"/>
</dbReference>
<evidence type="ECO:0000256" key="8">
    <source>
        <dbReference type="RuleBase" id="RU363032"/>
    </source>
</evidence>
<keyword evidence="7 8" id="KW-0472">Membrane</keyword>
<dbReference type="Gene3D" id="1.10.3720.10">
    <property type="entry name" value="MetI-like"/>
    <property type="match status" value="1"/>
</dbReference>
<keyword evidence="3 8" id="KW-0813">Transport</keyword>
<reference evidence="9 10" key="1">
    <citation type="submission" date="2018-05" db="EMBL/GenBank/DDBJ databases">
        <title>Genomic Encyclopedia of Type Strains, Phase IV (KMG-IV): sequencing the most valuable type-strain genomes for metagenomic binning, comparative biology and taxonomic classification.</title>
        <authorList>
            <person name="Goeker M."/>
        </authorList>
    </citation>
    <scope>NUCLEOTIDE SEQUENCE [LARGE SCALE GENOMIC DNA]</scope>
    <source>
        <strain evidence="9 10">DSM 6462</strain>
    </source>
</reference>
<keyword evidence="10" id="KW-1185">Reference proteome</keyword>
<dbReference type="CDD" id="cd06261">
    <property type="entry name" value="TM_PBP2"/>
    <property type="match status" value="1"/>
</dbReference>
<dbReference type="GO" id="GO:0022857">
    <property type="term" value="F:transmembrane transporter activity"/>
    <property type="evidence" value="ECO:0007669"/>
    <property type="project" value="InterPro"/>
</dbReference>
<evidence type="ECO:0000256" key="7">
    <source>
        <dbReference type="ARBA" id="ARBA00023136"/>
    </source>
</evidence>
<dbReference type="InterPro" id="IPR010065">
    <property type="entry name" value="AA_ABC_transptr_permease_3TM"/>
</dbReference>
<evidence type="ECO:0000256" key="4">
    <source>
        <dbReference type="ARBA" id="ARBA00022475"/>
    </source>
</evidence>
<dbReference type="OrthoDB" id="7341446at2"/>
<organism evidence="9 10">
    <name type="scientific">Chelatococcus asaccharovorans</name>
    <dbReference type="NCBI Taxonomy" id="28210"/>
    <lineage>
        <taxon>Bacteria</taxon>
        <taxon>Pseudomonadati</taxon>
        <taxon>Pseudomonadota</taxon>
        <taxon>Alphaproteobacteria</taxon>
        <taxon>Hyphomicrobiales</taxon>
        <taxon>Chelatococcaceae</taxon>
        <taxon>Chelatococcus</taxon>
    </lineage>
</organism>
<dbReference type="NCBIfam" id="TIGR01726">
    <property type="entry name" value="HEQRo_perm_3TM"/>
    <property type="match status" value="1"/>
</dbReference>
<dbReference type="GO" id="GO:0043190">
    <property type="term" value="C:ATP-binding cassette (ABC) transporter complex"/>
    <property type="evidence" value="ECO:0007669"/>
    <property type="project" value="InterPro"/>
</dbReference>
<keyword evidence="5 8" id="KW-0812">Transmembrane</keyword>
<dbReference type="Proteomes" id="UP000248021">
    <property type="component" value="Unassembled WGS sequence"/>
</dbReference>
<name>A0A2V3UHL1_9HYPH</name>
<dbReference type="InterPro" id="IPR035906">
    <property type="entry name" value="MetI-like_sf"/>
</dbReference>
<evidence type="ECO:0000256" key="5">
    <source>
        <dbReference type="ARBA" id="ARBA00022692"/>
    </source>
</evidence>
<keyword evidence="4" id="KW-1003">Cell membrane</keyword>
<evidence type="ECO:0000313" key="10">
    <source>
        <dbReference type="Proteomes" id="UP000248021"/>
    </source>
</evidence>
<feature type="transmembrane region" description="Helical" evidence="8">
    <location>
        <begin position="145"/>
        <end position="169"/>
    </location>
</feature>
<dbReference type="InterPro" id="IPR043429">
    <property type="entry name" value="ArtM/GltK/GlnP/TcyL/YhdX-like"/>
</dbReference>
<comment type="caution">
    <text evidence="9">The sequence shown here is derived from an EMBL/GenBank/DDBJ whole genome shotgun (WGS) entry which is preliminary data.</text>
</comment>
<dbReference type="AlphaFoldDB" id="A0A2V3UHL1"/>
<sequence length="223" mass="24085">MFYFEFSGTLARWPEFVHAGVFTVLLSATAMLLGLIIGIAGAFARLSSVRPARVIAGSYVEIIRNTPFLVQIYIIYFGLPAIGVRLDALTAGILSLSLYAGAYITEIARAGIETIDKGQVEAARALGLSPYLTFRHVILKPAMAAVYPALTSQFILIMLATSVVSVISIPELTGVANDIQGLTFRSLEAFLVVAAIYLGLTAAFKGLFTVFDRTIFSFKYVGR</sequence>
<feature type="transmembrane region" description="Helical" evidence="8">
    <location>
        <begin position="20"/>
        <end position="43"/>
    </location>
</feature>
<protein>
    <submittedName>
        <fullName evidence="9">Amino acid ABC transporter membrane protein 1 (PAAT family)</fullName>
    </submittedName>
</protein>
<dbReference type="PANTHER" id="PTHR30614:SF35">
    <property type="entry name" value="ABC TRANSPORTER PERMEASE PROTEIN"/>
    <property type="match status" value="1"/>
</dbReference>
<dbReference type="GO" id="GO:0006865">
    <property type="term" value="P:amino acid transport"/>
    <property type="evidence" value="ECO:0007669"/>
    <property type="project" value="TreeGrafter"/>
</dbReference>
<dbReference type="InterPro" id="IPR000515">
    <property type="entry name" value="MetI-like"/>
</dbReference>
<keyword evidence="6 8" id="KW-1133">Transmembrane helix</keyword>
<feature type="transmembrane region" description="Helical" evidence="8">
    <location>
        <begin position="189"/>
        <end position="211"/>
    </location>
</feature>
<dbReference type="PROSITE" id="PS50928">
    <property type="entry name" value="ABC_TM1"/>
    <property type="match status" value="1"/>
</dbReference>
<proteinExistence type="inferred from homology"/>
<evidence type="ECO:0000256" key="6">
    <source>
        <dbReference type="ARBA" id="ARBA00022989"/>
    </source>
</evidence>
<accession>A0A2V3UHL1</accession>
<dbReference type="Pfam" id="PF00528">
    <property type="entry name" value="BPD_transp_1"/>
    <property type="match status" value="1"/>
</dbReference>
<comment type="similarity">
    <text evidence="2">Belongs to the binding-protein-dependent transport system permease family. HisMQ subfamily.</text>
</comment>
<evidence type="ECO:0000256" key="1">
    <source>
        <dbReference type="ARBA" id="ARBA00004429"/>
    </source>
</evidence>
<evidence type="ECO:0000256" key="3">
    <source>
        <dbReference type="ARBA" id="ARBA00022448"/>
    </source>
</evidence>
<evidence type="ECO:0000256" key="2">
    <source>
        <dbReference type="ARBA" id="ARBA00010072"/>
    </source>
</evidence>
<comment type="subcellular location">
    <subcellularLocation>
        <location evidence="1">Cell inner membrane</location>
        <topology evidence="1">Multi-pass membrane protein</topology>
    </subcellularLocation>
    <subcellularLocation>
        <location evidence="8">Cell membrane</location>
        <topology evidence="8">Multi-pass membrane protein</topology>
    </subcellularLocation>
</comment>
<evidence type="ECO:0000313" key="9">
    <source>
        <dbReference type="EMBL" id="PXW64513.1"/>
    </source>
</evidence>
<dbReference type="RefSeq" id="WP_110372586.1">
    <property type="nucleotide sequence ID" value="NZ_CAKNFM010000006.1"/>
</dbReference>
<gene>
    <name evidence="9" type="ORF">C7450_101268</name>
</gene>